<gene>
    <name evidence="6" type="ORF">J0654_06310</name>
</gene>
<feature type="domain" description="Phosphotyrosine protein phosphatase I" evidence="5">
    <location>
        <begin position="3"/>
        <end position="148"/>
    </location>
</feature>
<dbReference type="RefSeq" id="WP_207026842.1">
    <property type="nucleotide sequence ID" value="NZ_JAFLNM010000001.1"/>
</dbReference>
<dbReference type="InterPro" id="IPR036196">
    <property type="entry name" value="Ptyr_pPase_sf"/>
</dbReference>
<dbReference type="SUPFAM" id="SSF52788">
    <property type="entry name" value="Phosphotyrosine protein phosphatases I"/>
    <property type="match status" value="1"/>
</dbReference>
<dbReference type="Pfam" id="PF01451">
    <property type="entry name" value="LMWPc"/>
    <property type="match status" value="1"/>
</dbReference>
<dbReference type="EMBL" id="JAFLNM010000001">
    <property type="protein sequence ID" value="MBO0341249.1"/>
    <property type="molecule type" value="Genomic_DNA"/>
</dbReference>
<evidence type="ECO:0000256" key="2">
    <source>
        <dbReference type="ARBA" id="ARBA00013064"/>
    </source>
</evidence>
<keyword evidence="3" id="KW-0378">Hydrolase</keyword>
<protein>
    <recommendedName>
        <fullName evidence="2">protein-tyrosine-phosphatase</fullName>
        <ecNumber evidence="2">3.1.3.48</ecNumber>
    </recommendedName>
</protein>
<comment type="similarity">
    <text evidence="1">Belongs to the low molecular weight phosphotyrosine protein phosphatase family.</text>
</comment>
<dbReference type="PANTHER" id="PTHR11717">
    <property type="entry name" value="LOW MOLECULAR WEIGHT PROTEIN TYROSINE PHOSPHATASE"/>
    <property type="match status" value="1"/>
</dbReference>
<dbReference type="PRINTS" id="PR00719">
    <property type="entry name" value="LMWPTPASE"/>
</dbReference>
<evidence type="ECO:0000259" key="5">
    <source>
        <dbReference type="SMART" id="SM00226"/>
    </source>
</evidence>
<evidence type="ECO:0000256" key="3">
    <source>
        <dbReference type="ARBA" id="ARBA00022801"/>
    </source>
</evidence>
<keyword evidence="4" id="KW-0904">Protein phosphatase</keyword>
<dbReference type="SMART" id="SM00226">
    <property type="entry name" value="LMWPc"/>
    <property type="match status" value="1"/>
</dbReference>
<evidence type="ECO:0000256" key="1">
    <source>
        <dbReference type="ARBA" id="ARBA00011063"/>
    </source>
</evidence>
<evidence type="ECO:0000313" key="6">
    <source>
        <dbReference type="EMBL" id="MBO0341249.1"/>
    </source>
</evidence>
<dbReference type="PANTHER" id="PTHR11717:SF7">
    <property type="entry name" value="LOW MOLECULAR WEIGHT PHOSPHOTYROSINE PROTEIN PHOSPHATASE"/>
    <property type="match status" value="1"/>
</dbReference>
<dbReference type="Proteomes" id="UP000664807">
    <property type="component" value="Unassembled WGS sequence"/>
</dbReference>
<dbReference type="CDD" id="cd16343">
    <property type="entry name" value="LMWPTP"/>
    <property type="match status" value="1"/>
</dbReference>
<dbReference type="InterPro" id="IPR023485">
    <property type="entry name" value="Ptyr_pPase"/>
</dbReference>
<proteinExistence type="inferred from homology"/>
<accession>A0ABS3FDM4</accession>
<dbReference type="InterPro" id="IPR017867">
    <property type="entry name" value="Tyr_phospatase_low_mol_wt"/>
</dbReference>
<dbReference type="Gene3D" id="3.40.50.2300">
    <property type="match status" value="1"/>
</dbReference>
<reference evidence="6 7" key="1">
    <citation type="submission" date="2021-03" db="EMBL/GenBank/DDBJ databases">
        <title>Muricauda lutimaris sp. nov. and Muricauda ruestringensis sp. nov, two marine members of the Flavobacteriaceae isolated from deep sea sediments of Western Pacific.</title>
        <authorList>
            <person name="Zhao S."/>
            <person name="Liu R."/>
        </authorList>
    </citation>
    <scope>NUCLEOTIDE SEQUENCE [LARGE SCALE GENOMIC DNA]</scope>
    <source>
        <strain evidence="6 7">BC31-3-A3</strain>
    </source>
</reference>
<comment type="caution">
    <text evidence="6">The sequence shown here is derived from an EMBL/GenBank/DDBJ whole genome shotgun (WGS) entry which is preliminary data.</text>
</comment>
<evidence type="ECO:0000256" key="4">
    <source>
        <dbReference type="ARBA" id="ARBA00022912"/>
    </source>
</evidence>
<keyword evidence="7" id="KW-1185">Reference proteome</keyword>
<dbReference type="InterPro" id="IPR050438">
    <property type="entry name" value="LMW_PTPase"/>
</dbReference>
<sequence>MKTKVLMVCLGNICRSPLAEGILQSKVDADSVFVDSAGTAGYHVGNPPDKRSIAVARKYGLNITHQKCRKFSEQDFTEFDLIYVMDRSNFSDVASLAKNQEEAGKVKLLLSEVELGIKEVPDPYYGGDDGFENVYQMIDRACEAIAKKLN</sequence>
<dbReference type="EC" id="3.1.3.48" evidence="2"/>
<organism evidence="6 7">
    <name type="scientific">Flagellimonas profundi</name>
    <dbReference type="NCBI Taxonomy" id="2915620"/>
    <lineage>
        <taxon>Bacteria</taxon>
        <taxon>Pseudomonadati</taxon>
        <taxon>Bacteroidota</taxon>
        <taxon>Flavobacteriia</taxon>
        <taxon>Flavobacteriales</taxon>
        <taxon>Flavobacteriaceae</taxon>
        <taxon>Flagellimonas</taxon>
    </lineage>
</organism>
<name>A0ABS3FDM4_9FLAO</name>
<evidence type="ECO:0000313" key="7">
    <source>
        <dbReference type="Proteomes" id="UP000664807"/>
    </source>
</evidence>